<feature type="binding site" evidence="4">
    <location>
        <begin position="118"/>
        <end position="119"/>
    </location>
    <ligand>
        <name>acetyl-CoA</name>
        <dbReference type="ChEBI" id="CHEBI:57288"/>
    </ligand>
</feature>
<evidence type="ECO:0000256" key="2">
    <source>
        <dbReference type="ARBA" id="ARBA00022679"/>
    </source>
</evidence>
<dbReference type="HAMAP" id="MF_01812">
    <property type="entry name" value="Eis"/>
    <property type="match status" value="1"/>
</dbReference>
<feature type="binding site" evidence="4">
    <location>
        <begin position="89"/>
        <end position="94"/>
    </location>
    <ligand>
        <name>acetyl-CoA</name>
        <dbReference type="ChEBI" id="CHEBI:57288"/>
    </ligand>
</feature>
<dbReference type="Proteomes" id="UP001214441">
    <property type="component" value="Unassembled WGS sequence"/>
</dbReference>
<comment type="similarity">
    <text evidence="1 4">Belongs to the acetyltransferase Eis family.</text>
</comment>
<dbReference type="RefSeq" id="WP_274043957.1">
    <property type="nucleotide sequence ID" value="NZ_JANCPR020000079.1"/>
</dbReference>
<keyword evidence="3 4" id="KW-0012">Acyltransferase</keyword>
<name>A0ABT7AA81_9ACTN</name>
<feature type="active site" description="Proton acceptor; via carboxylate" evidence="4">
    <location>
        <position position="417"/>
    </location>
</feature>
<accession>A0ABT7AA81</accession>
<proteinExistence type="inferred from homology"/>
<feature type="domain" description="N-acetyltransferase" evidence="5">
    <location>
        <begin position="3"/>
        <end position="151"/>
    </location>
</feature>
<dbReference type="NCBIfam" id="NF002367">
    <property type="entry name" value="PRK01346.1-4"/>
    <property type="match status" value="1"/>
</dbReference>
<dbReference type="InterPro" id="IPR036527">
    <property type="entry name" value="SCP2_sterol-bd_dom_sf"/>
</dbReference>
<feature type="active site" description="Proton donor" evidence="4">
    <location>
        <position position="123"/>
    </location>
</feature>
<evidence type="ECO:0000256" key="3">
    <source>
        <dbReference type="ARBA" id="ARBA00023315"/>
    </source>
</evidence>
<dbReference type="InterPro" id="IPR022902">
    <property type="entry name" value="NAcTrfase_Eis"/>
</dbReference>
<evidence type="ECO:0000256" key="1">
    <source>
        <dbReference type="ARBA" id="ARBA00009213"/>
    </source>
</evidence>
<dbReference type="InterPro" id="IPR025559">
    <property type="entry name" value="Eis_dom"/>
</dbReference>
<dbReference type="PANTHER" id="PTHR37817">
    <property type="entry name" value="N-ACETYLTRANSFERASE EIS"/>
    <property type="match status" value="1"/>
</dbReference>
<dbReference type="EMBL" id="JANCPR020000079">
    <property type="protein sequence ID" value="MDJ1138248.1"/>
    <property type="molecule type" value="Genomic_DNA"/>
</dbReference>
<dbReference type="Pfam" id="PF17668">
    <property type="entry name" value="Acetyltransf_17"/>
    <property type="match status" value="1"/>
</dbReference>
<keyword evidence="2 4" id="KW-0808">Transferase</keyword>
<dbReference type="PROSITE" id="PS51186">
    <property type="entry name" value="GNAT"/>
    <property type="match status" value="1"/>
</dbReference>
<dbReference type="InterPro" id="IPR000182">
    <property type="entry name" value="GNAT_dom"/>
</dbReference>
<keyword evidence="7" id="KW-1185">Reference proteome</keyword>
<reference evidence="6 7" key="1">
    <citation type="submission" date="2023-05" db="EMBL/GenBank/DDBJ databases">
        <title>Streptantibioticus silvisoli sp. nov., acidotolerant actinomycetes 1 from pine litter.</title>
        <authorList>
            <person name="Swiecimska M."/>
            <person name="Golinska P."/>
            <person name="Sangal V."/>
            <person name="Wachnowicz B."/>
            <person name="Goodfellow M."/>
        </authorList>
    </citation>
    <scope>NUCLEOTIDE SEQUENCE [LARGE SCALE GENOMIC DNA]</scope>
    <source>
        <strain evidence="6 7">DSM 42109</strain>
    </source>
</reference>
<organism evidence="6 7">
    <name type="scientific">Streptomyces iconiensis</name>
    <dbReference type="NCBI Taxonomy" id="1384038"/>
    <lineage>
        <taxon>Bacteria</taxon>
        <taxon>Bacillati</taxon>
        <taxon>Actinomycetota</taxon>
        <taxon>Actinomycetes</taxon>
        <taxon>Kitasatosporales</taxon>
        <taxon>Streptomycetaceae</taxon>
        <taxon>Streptomyces</taxon>
    </lineage>
</organism>
<feature type="binding site" evidence="4">
    <location>
        <begin position="81"/>
        <end position="83"/>
    </location>
    <ligand>
        <name>acetyl-CoA</name>
        <dbReference type="ChEBI" id="CHEBI:57288"/>
    </ligand>
</feature>
<gene>
    <name evidence="6" type="ORF">NMN56_041090</name>
</gene>
<comment type="subunit">
    <text evidence="4">Homohexamer; trimer of dimers.</text>
</comment>
<comment type="caution">
    <text evidence="6">The sequence shown here is derived from an EMBL/GenBank/DDBJ whole genome shotgun (WGS) entry which is preliminary data.</text>
</comment>
<dbReference type="InterPro" id="IPR051554">
    <property type="entry name" value="Acetyltransferase_Eis"/>
</dbReference>
<dbReference type="Pfam" id="PF13530">
    <property type="entry name" value="SCP2_2"/>
    <property type="match status" value="1"/>
</dbReference>
<dbReference type="InterPro" id="IPR016181">
    <property type="entry name" value="Acyl_CoA_acyltransferase"/>
</dbReference>
<evidence type="ECO:0000256" key="4">
    <source>
        <dbReference type="HAMAP-Rule" id="MF_01812"/>
    </source>
</evidence>
<protein>
    <submittedName>
        <fullName evidence="6">GNAT family N-acetyltransferase</fullName>
    </submittedName>
</protein>
<dbReference type="InterPro" id="IPR041380">
    <property type="entry name" value="Acetyltransf_17"/>
</dbReference>
<dbReference type="SUPFAM" id="SSF55718">
    <property type="entry name" value="SCP-like"/>
    <property type="match status" value="1"/>
</dbReference>
<dbReference type="SUPFAM" id="SSF55729">
    <property type="entry name" value="Acyl-CoA N-acyltransferases (Nat)"/>
    <property type="match status" value="1"/>
</dbReference>
<sequence>MTTEPRTLRASEWDVWYDKLMSAFAVTKSPEERELDRSLTEPERSIGVWDGDEPVGTAGLLSFRMAVPGGAVVPTAGVTMVSVAATHRRRGVLRSMMRRQLEDLRASGREPLVGLTASEPEIYGRFGYGLAARALWADIDTGRVALELPRELAADAARLRLRQVDEAAVVRDACEAVYARRVPERPGMLERGPGWERKPLLDAERLRGGASPLRAVLALRDGEPVGFARYAVRPGWSARGSAEAEVVLRDLEALDPAAHAALWQFLWGIDLTTVLRVSARPLDDPWQYLVSDVRRCGASWRDGLFLRPVEVGAALAARSYARPVDVVIEVEDDFCPWNTGRWRLSGDDKGAVCAPTREPADLSLSVRELGAAYLGGTSLAALERAGLVREARPGSGALREAATAFLSDVEPWLPHTF</sequence>
<dbReference type="CDD" id="cd04301">
    <property type="entry name" value="NAT_SF"/>
    <property type="match status" value="1"/>
</dbReference>
<evidence type="ECO:0000313" key="6">
    <source>
        <dbReference type="EMBL" id="MDJ1138248.1"/>
    </source>
</evidence>
<evidence type="ECO:0000313" key="7">
    <source>
        <dbReference type="Proteomes" id="UP001214441"/>
    </source>
</evidence>
<evidence type="ECO:0000259" key="5">
    <source>
        <dbReference type="PROSITE" id="PS51186"/>
    </source>
</evidence>
<dbReference type="PANTHER" id="PTHR37817:SF1">
    <property type="entry name" value="N-ACETYLTRANSFERASE EIS"/>
    <property type="match status" value="1"/>
</dbReference>
<dbReference type="Pfam" id="PF13527">
    <property type="entry name" value="Acetyltransf_9"/>
    <property type="match status" value="1"/>
</dbReference>
<dbReference type="Gene3D" id="3.30.1050.10">
    <property type="entry name" value="SCP2 sterol-binding domain"/>
    <property type="match status" value="1"/>
</dbReference>
<dbReference type="Gene3D" id="3.40.630.30">
    <property type="match status" value="2"/>
</dbReference>